<feature type="region of interest" description="Disordered" evidence="1">
    <location>
        <begin position="1"/>
        <end position="28"/>
    </location>
</feature>
<comment type="caution">
    <text evidence="2">The sequence shown here is derived from an EMBL/GenBank/DDBJ whole genome shotgun (WGS) entry which is preliminary data.</text>
</comment>
<dbReference type="AlphaFoldDB" id="A0AAU9XQF6"/>
<dbReference type="EMBL" id="CALNXJ010000056">
    <property type="protein sequence ID" value="CAH3154870.1"/>
    <property type="molecule type" value="Genomic_DNA"/>
</dbReference>
<reference evidence="2 3" key="1">
    <citation type="submission" date="2022-05" db="EMBL/GenBank/DDBJ databases">
        <authorList>
            <consortium name="Genoscope - CEA"/>
            <person name="William W."/>
        </authorList>
    </citation>
    <scope>NUCLEOTIDE SEQUENCE [LARGE SCALE GENOMIC DNA]</scope>
</reference>
<dbReference type="Proteomes" id="UP001159428">
    <property type="component" value="Unassembled WGS sequence"/>
</dbReference>
<evidence type="ECO:0000256" key="1">
    <source>
        <dbReference type="SAM" id="MobiDB-lite"/>
    </source>
</evidence>
<name>A0AAU9XQF6_9CNID</name>
<gene>
    <name evidence="2" type="ORF">PMEA_00027761</name>
</gene>
<sequence length="363" mass="41299">MARENWSSASDLEMTEHQSNVRSENKQDKVVIEELETQIDDMAETLSTKHKILKEKLDLLENRLVSTKDKRKNFEMLKEKLEEMGNKVQEKENSHGSLEDVKAKQVEAELAIQQCTAAISGLEHCKGLLKGEVSRLEEFVKEREEELKRQTEMTKDHDEQERKRRQWLTDVVELHSRLGGVSVQSLHGDCVVLEIRSDEHIEDQGDEVIGRTASPLILTIKYRLDGGTRPVFGGATVNLDSLSIDDLVDEAVLSNDVAGFVFQVKRRFKNQQGLIREVEELQTNYAIDWEPSHRRIRVMLGKSGKIVCILKVDPLYSSGQGHVHLLGVEGGSYHKEIQHLQSTGSGRNLTQVIKDLQELFINQ</sequence>
<protein>
    <submittedName>
        <fullName evidence="2">Uncharacterized protein</fullName>
    </submittedName>
</protein>
<organism evidence="2 3">
    <name type="scientific">Pocillopora meandrina</name>
    <dbReference type="NCBI Taxonomy" id="46732"/>
    <lineage>
        <taxon>Eukaryota</taxon>
        <taxon>Metazoa</taxon>
        <taxon>Cnidaria</taxon>
        <taxon>Anthozoa</taxon>
        <taxon>Hexacorallia</taxon>
        <taxon>Scleractinia</taxon>
        <taxon>Astrocoeniina</taxon>
        <taxon>Pocilloporidae</taxon>
        <taxon>Pocillopora</taxon>
    </lineage>
</organism>
<keyword evidence="3" id="KW-1185">Reference proteome</keyword>
<evidence type="ECO:0000313" key="3">
    <source>
        <dbReference type="Proteomes" id="UP001159428"/>
    </source>
</evidence>
<proteinExistence type="predicted"/>
<accession>A0AAU9XQF6</accession>
<feature type="compositionally biased region" description="Polar residues" evidence="1">
    <location>
        <begin position="1"/>
        <end position="10"/>
    </location>
</feature>
<evidence type="ECO:0000313" key="2">
    <source>
        <dbReference type="EMBL" id="CAH3154870.1"/>
    </source>
</evidence>